<keyword evidence="2" id="KW-0378">Hydrolase</keyword>
<organism evidence="2 3">
    <name type="scientific">Hymenobacter polaris</name>
    <dbReference type="NCBI Taxonomy" id="2682546"/>
    <lineage>
        <taxon>Bacteria</taxon>
        <taxon>Pseudomonadati</taxon>
        <taxon>Bacteroidota</taxon>
        <taxon>Cytophagia</taxon>
        <taxon>Cytophagales</taxon>
        <taxon>Hymenobacteraceae</taxon>
        <taxon>Hymenobacter</taxon>
    </lineage>
</organism>
<dbReference type="InterPro" id="IPR012296">
    <property type="entry name" value="Nuclease_put_TT1808"/>
</dbReference>
<keyword evidence="3" id="KW-1185">Reference proteome</keyword>
<dbReference type="InterPro" id="IPR008538">
    <property type="entry name" value="Uma2"/>
</dbReference>
<evidence type="ECO:0000259" key="1">
    <source>
        <dbReference type="Pfam" id="PF05685"/>
    </source>
</evidence>
<dbReference type="InterPro" id="IPR011335">
    <property type="entry name" value="Restrct_endonuc-II-like"/>
</dbReference>
<dbReference type="CDD" id="cd06260">
    <property type="entry name" value="DUF820-like"/>
    <property type="match status" value="1"/>
</dbReference>
<protein>
    <submittedName>
        <fullName evidence="2">Uma2 family endonuclease</fullName>
    </submittedName>
</protein>
<reference evidence="2 3" key="1">
    <citation type="submission" date="2020-04" db="EMBL/GenBank/DDBJ databases">
        <title>Hymenobacter polaris sp. nov., isolated from Arctic soil.</title>
        <authorList>
            <person name="Dahal R.H."/>
        </authorList>
    </citation>
    <scope>NUCLEOTIDE SEQUENCE [LARGE SCALE GENOMIC DNA]</scope>
    <source>
        <strain evidence="2 3">RP-2-7</strain>
    </source>
</reference>
<keyword evidence="2" id="KW-0255">Endonuclease</keyword>
<sequence>MSAAQPTPRLYTAEEYFALEEQSDLRHEYYHGEVFPLDGPTAMAGATFAHNTLKQNCVMALRQGLRGSGCRVFDENVRLGMEQDKQFTYPDVMVTCHPDDRRETRMARHPILVIEVLPASTEAHDRGWKFQQYQLLPDLQQYVMVSQNKVLVESYLRDSENEWKLTSLRQLTDELALPSVGLRVSLAAIYEDVEISLLRLAGSF</sequence>
<dbReference type="SUPFAM" id="SSF52980">
    <property type="entry name" value="Restriction endonuclease-like"/>
    <property type="match status" value="1"/>
</dbReference>
<evidence type="ECO:0000313" key="2">
    <source>
        <dbReference type="EMBL" id="NML64888.1"/>
    </source>
</evidence>
<feature type="domain" description="Putative restriction endonuclease" evidence="1">
    <location>
        <begin position="14"/>
        <end position="181"/>
    </location>
</feature>
<dbReference type="PANTHER" id="PTHR36558:SF1">
    <property type="entry name" value="RESTRICTION ENDONUCLEASE DOMAIN-CONTAINING PROTEIN-RELATED"/>
    <property type="match status" value="1"/>
</dbReference>
<proteinExistence type="predicted"/>
<name>A0A7Y0FLJ9_9BACT</name>
<evidence type="ECO:0000313" key="3">
    <source>
        <dbReference type="Proteomes" id="UP000559626"/>
    </source>
</evidence>
<dbReference type="RefSeq" id="WP_169530155.1">
    <property type="nucleotide sequence ID" value="NZ_JABBGH010000001.1"/>
</dbReference>
<dbReference type="EMBL" id="JABBGH010000001">
    <property type="protein sequence ID" value="NML64888.1"/>
    <property type="molecule type" value="Genomic_DNA"/>
</dbReference>
<dbReference type="Pfam" id="PF05685">
    <property type="entry name" value="Uma2"/>
    <property type="match status" value="1"/>
</dbReference>
<dbReference type="Proteomes" id="UP000559626">
    <property type="component" value="Unassembled WGS sequence"/>
</dbReference>
<keyword evidence="2" id="KW-0540">Nuclease</keyword>
<accession>A0A7Y0FLJ9</accession>
<dbReference type="AlphaFoldDB" id="A0A7Y0FLJ9"/>
<dbReference type="PANTHER" id="PTHR36558">
    <property type="entry name" value="GLR1098 PROTEIN"/>
    <property type="match status" value="1"/>
</dbReference>
<dbReference type="Gene3D" id="3.90.1570.10">
    <property type="entry name" value="tt1808, chain A"/>
    <property type="match status" value="1"/>
</dbReference>
<dbReference type="GO" id="GO:0004519">
    <property type="term" value="F:endonuclease activity"/>
    <property type="evidence" value="ECO:0007669"/>
    <property type="project" value="UniProtKB-KW"/>
</dbReference>
<comment type="caution">
    <text evidence="2">The sequence shown here is derived from an EMBL/GenBank/DDBJ whole genome shotgun (WGS) entry which is preliminary data.</text>
</comment>
<gene>
    <name evidence="2" type="ORF">HHL22_06680</name>
</gene>